<dbReference type="Pfam" id="PF00078">
    <property type="entry name" value="RVT_1"/>
    <property type="match status" value="1"/>
</dbReference>
<dbReference type="InterPro" id="IPR001584">
    <property type="entry name" value="Integrase_cat-core"/>
</dbReference>
<dbReference type="Pfam" id="PF17917">
    <property type="entry name" value="RT_RNaseH"/>
    <property type="match status" value="1"/>
</dbReference>
<dbReference type="InterPro" id="IPR012337">
    <property type="entry name" value="RNaseH-like_sf"/>
</dbReference>
<dbReference type="EMBL" id="BKCJ010006563">
    <property type="protein sequence ID" value="GEU72797.1"/>
    <property type="molecule type" value="Genomic_DNA"/>
</dbReference>
<dbReference type="SUPFAM" id="SSF56672">
    <property type="entry name" value="DNA/RNA polymerases"/>
    <property type="match status" value="1"/>
</dbReference>
<dbReference type="InterPro" id="IPR000477">
    <property type="entry name" value="RT_dom"/>
</dbReference>
<dbReference type="Gene3D" id="2.40.70.10">
    <property type="entry name" value="Acid Proteases"/>
    <property type="match status" value="1"/>
</dbReference>
<dbReference type="PANTHER" id="PTHR34072">
    <property type="entry name" value="ENZYMATIC POLYPROTEIN-RELATED"/>
    <property type="match status" value="1"/>
</dbReference>
<dbReference type="GO" id="GO:0003676">
    <property type="term" value="F:nucleic acid binding"/>
    <property type="evidence" value="ECO:0007669"/>
    <property type="project" value="InterPro"/>
</dbReference>
<feature type="compositionally biased region" description="Acidic residues" evidence="8">
    <location>
        <begin position="44"/>
        <end position="55"/>
    </location>
</feature>
<dbReference type="SUPFAM" id="SSF53098">
    <property type="entry name" value="Ribonuclease H-like"/>
    <property type="match status" value="1"/>
</dbReference>
<gene>
    <name evidence="10" type="ORF">Tci_044775</name>
</gene>
<evidence type="ECO:0000259" key="9">
    <source>
        <dbReference type="PROSITE" id="PS50994"/>
    </source>
</evidence>
<evidence type="ECO:0000256" key="3">
    <source>
        <dbReference type="ARBA" id="ARBA00022695"/>
    </source>
</evidence>
<keyword evidence="2" id="KW-0808">Transferase</keyword>
<evidence type="ECO:0000256" key="2">
    <source>
        <dbReference type="ARBA" id="ARBA00022679"/>
    </source>
</evidence>
<dbReference type="PANTHER" id="PTHR34072:SF52">
    <property type="entry name" value="RIBONUCLEASE H"/>
    <property type="match status" value="1"/>
</dbReference>
<dbReference type="CDD" id="cd09274">
    <property type="entry name" value="RNase_HI_RT_Ty3"/>
    <property type="match status" value="1"/>
</dbReference>
<dbReference type="InterPro" id="IPR021109">
    <property type="entry name" value="Peptidase_aspartic_dom_sf"/>
</dbReference>
<keyword evidence="7 10" id="KW-0695">RNA-directed DNA polymerase</keyword>
<keyword evidence="6" id="KW-0378">Hydrolase</keyword>
<dbReference type="Gene3D" id="3.10.10.10">
    <property type="entry name" value="HIV Type 1 Reverse Transcriptase, subunit A, domain 1"/>
    <property type="match status" value="1"/>
</dbReference>
<dbReference type="CDD" id="cd00303">
    <property type="entry name" value="retropepsin_like"/>
    <property type="match status" value="1"/>
</dbReference>
<dbReference type="FunFam" id="3.30.70.270:FF:000020">
    <property type="entry name" value="Transposon Tf2-6 polyprotein-like Protein"/>
    <property type="match status" value="1"/>
</dbReference>
<evidence type="ECO:0000256" key="1">
    <source>
        <dbReference type="ARBA" id="ARBA00012493"/>
    </source>
</evidence>
<reference evidence="10" key="1">
    <citation type="journal article" date="2019" name="Sci. Rep.">
        <title>Draft genome of Tanacetum cinerariifolium, the natural source of mosquito coil.</title>
        <authorList>
            <person name="Yamashiro T."/>
            <person name="Shiraishi A."/>
            <person name="Satake H."/>
            <person name="Nakayama K."/>
        </authorList>
    </citation>
    <scope>NUCLEOTIDE SEQUENCE</scope>
</reference>
<evidence type="ECO:0000256" key="8">
    <source>
        <dbReference type="SAM" id="MobiDB-lite"/>
    </source>
</evidence>
<protein>
    <recommendedName>
        <fullName evidence="1">RNA-directed DNA polymerase</fullName>
        <ecNumber evidence="1">2.7.7.49</ecNumber>
    </recommendedName>
</protein>
<name>A0A6L2MHL4_TANCI</name>
<evidence type="ECO:0000256" key="7">
    <source>
        <dbReference type="ARBA" id="ARBA00022918"/>
    </source>
</evidence>
<proteinExistence type="predicted"/>
<evidence type="ECO:0000313" key="10">
    <source>
        <dbReference type="EMBL" id="GEU72797.1"/>
    </source>
</evidence>
<dbReference type="EC" id="2.7.7.49" evidence="1"/>
<dbReference type="AlphaFoldDB" id="A0A6L2MHL4"/>
<sequence length="763" mass="87412">MSTSTHPIIILSDSDVEDAFSSIDYTPASPDYSPATPGNTSSDFETESDPSEDPSEDRSAPLAITPFPDDTYMQIKRAYYAINEESSNLLSSSINPPPPTPPTILTLMTRLERHEEQIDTILKHLDEFPLERIEQIEYGIEGLVDGQREQMRHDDEVILARVKISTLGVLIEDIQVTMALLPPAMEAQAATMANTDNTNRKTWEGADKNFVSISLASMLNIPPITLDTTYDIEMADGNLVGTNTVIQGCTLVLLNQPFEIDLMPIKLGSFDVVIGMDWLSKYHTKIICDEKVVHIPINGETLIIRGYHQLRVRDKDIPKTAFRTRYRHYEFQVMPFSLTNAPAVFMDLMNRVCQPYLEKFMIVFIDDILIYSRNKEEHEDHLKGIHVDPANIEEVKDWVSPTTPTEIRQFLRLAGYYRRFIKGFSNIAKYLTELTQKNKKYIWGEDQESAFQLLKQKLCEAPIISLPEGNDDFVVYCDASLQGLGAVLMQREKVITYASRQLKPHEENYTTHDLELGAVVFAFKIWRHYLYGTKCTVFTDHKSLQHILDQKELNMRERRWALVMTLHPKLPSKILEAQTEAIKKENIEAENLRGMDKAFEVRPDGTRCIKNQSWLPLIGNLRDLIMHESYKSKPLTKSAHFIPIKETDSMETLTMLYIKEIVSRHGVPISIISDHDNHFTSRFWQSMQSALGTQVDMSTAYHPQTDGQSERTIQTLEDMLRACVIDFEKGWERHLPLVEFSYNNSYHANIKAAQFVALYGRKC</sequence>
<dbReference type="CDD" id="cd01647">
    <property type="entry name" value="RT_LTR"/>
    <property type="match status" value="1"/>
</dbReference>
<dbReference type="GO" id="GO:0004519">
    <property type="term" value="F:endonuclease activity"/>
    <property type="evidence" value="ECO:0007669"/>
    <property type="project" value="UniProtKB-KW"/>
</dbReference>
<comment type="caution">
    <text evidence="10">The sequence shown here is derived from an EMBL/GenBank/DDBJ whole genome shotgun (WGS) entry which is preliminary data.</text>
</comment>
<dbReference type="FunFam" id="3.10.20.370:FF:000001">
    <property type="entry name" value="Retrovirus-related Pol polyprotein from transposon 17.6-like protein"/>
    <property type="match status" value="1"/>
</dbReference>
<feature type="domain" description="Integrase catalytic" evidence="9">
    <location>
        <begin position="599"/>
        <end position="762"/>
    </location>
</feature>
<keyword evidence="3" id="KW-0548">Nucleotidyltransferase</keyword>
<keyword evidence="4" id="KW-0540">Nuclease</keyword>
<dbReference type="InterPro" id="IPR041373">
    <property type="entry name" value="RT_RNaseH"/>
</dbReference>
<dbReference type="InterPro" id="IPR043502">
    <property type="entry name" value="DNA/RNA_pol_sf"/>
</dbReference>
<dbReference type="Pfam" id="PF08284">
    <property type="entry name" value="RVP_2"/>
    <property type="match status" value="1"/>
</dbReference>
<feature type="region of interest" description="Disordered" evidence="8">
    <location>
        <begin position="21"/>
        <end position="67"/>
    </location>
</feature>
<accession>A0A6L2MHL4</accession>
<evidence type="ECO:0000256" key="5">
    <source>
        <dbReference type="ARBA" id="ARBA00022759"/>
    </source>
</evidence>
<dbReference type="GO" id="GO:0015074">
    <property type="term" value="P:DNA integration"/>
    <property type="evidence" value="ECO:0007669"/>
    <property type="project" value="InterPro"/>
</dbReference>
<dbReference type="Gene3D" id="3.10.20.370">
    <property type="match status" value="1"/>
</dbReference>
<evidence type="ECO:0000256" key="4">
    <source>
        <dbReference type="ARBA" id="ARBA00022722"/>
    </source>
</evidence>
<dbReference type="InterPro" id="IPR036397">
    <property type="entry name" value="RNaseH_sf"/>
</dbReference>
<evidence type="ECO:0000256" key="6">
    <source>
        <dbReference type="ARBA" id="ARBA00022801"/>
    </source>
</evidence>
<dbReference type="PROSITE" id="PS50994">
    <property type="entry name" value="INTEGRASE"/>
    <property type="match status" value="1"/>
</dbReference>
<dbReference type="InterPro" id="IPR043128">
    <property type="entry name" value="Rev_trsase/Diguanyl_cyclase"/>
</dbReference>
<dbReference type="Gene3D" id="3.30.420.10">
    <property type="entry name" value="Ribonuclease H-like superfamily/Ribonuclease H"/>
    <property type="match status" value="1"/>
</dbReference>
<keyword evidence="5" id="KW-0255">Endonuclease</keyword>
<dbReference type="GO" id="GO:0003964">
    <property type="term" value="F:RNA-directed DNA polymerase activity"/>
    <property type="evidence" value="ECO:0007669"/>
    <property type="project" value="UniProtKB-KW"/>
</dbReference>
<dbReference type="Gene3D" id="3.30.70.270">
    <property type="match status" value="2"/>
</dbReference>
<dbReference type="GO" id="GO:0016787">
    <property type="term" value="F:hydrolase activity"/>
    <property type="evidence" value="ECO:0007669"/>
    <property type="project" value="UniProtKB-KW"/>
</dbReference>
<organism evidence="10">
    <name type="scientific">Tanacetum cinerariifolium</name>
    <name type="common">Dalmatian daisy</name>
    <name type="synonym">Chrysanthemum cinerariifolium</name>
    <dbReference type="NCBI Taxonomy" id="118510"/>
    <lineage>
        <taxon>Eukaryota</taxon>
        <taxon>Viridiplantae</taxon>
        <taxon>Streptophyta</taxon>
        <taxon>Embryophyta</taxon>
        <taxon>Tracheophyta</taxon>
        <taxon>Spermatophyta</taxon>
        <taxon>Magnoliopsida</taxon>
        <taxon>eudicotyledons</taxon>
        <taxon>Gunneridae</taxon>
        <taxon>Pentapetalae</taxon>
        <taxon>asterids</taxon>
        <taxon>campanulids</taxon>
        <taxon>Asterales</taxon>
        <taxon>Asteraceae</taxon>
        <taxon>Asteroideae</taxon>
        <taxon>Anthemideae</taxon>
        <taxon>Anthemidinae</taxon>
        <taxon>Tanacetum</taxon>
    </lineage>
</organism>